<organism evidence="15">
    <name type="scientific">Timema genevievae</name>
    <name type="common">Walking stick</name>
    <dbReference type="NCBI Taxonomy" id="629358"/>
    <lineage>
        <taxon>Eukaryota</taxon>
        <taxon>Metazoa</taxon>
        <taxon>Ecdysozoa</taxon>
        <taxon>Arthropoda</taxon>
        <taxon>Hexapoda</taxon>
        <taxon>Insecta</taxon>
        <taxon>Pterygota</taxon>
        <taxon>Neoptera</taxon>
        <taxon>Polyneoptera</taxon>
        <taxon>Phasmatodea</taxon>
        <taxon>Timematodea</taxon>
        <taxon>Timematoidea</taxon>
        <taxon>Timematidae</taxon>
        <taxon>Timema</taxon>
    </lineage>
</organism>
<dbReference type="PROSITE" id="PS50240">
    <property type="entry name" value="TRYPSIN_DOM"/>
    <property type="match status" value="1"/>
</dbReference>
<dbReference type="InterPro" id="IPR033116">
    <property type="entry name" value="TRYPSIN_SER"/>
</dbReference>
<keyword evidence="7" id="KW-0865">Zymogen</keyword>
<evidence type="ECO:0000259" key="14">
    <source>
        <dbReference type="PROSITE" id="PS51888"/>
    </source>
</evidence>
<dbReference type="InterPro" id="IPR009003">
    <property type="entry name" value="Peptidase_S1_PA"/>
</dbReference>
<keyword evidence="6 11" id="KW-0720">Serine protease</keyword>
<evidence type="ECO:0000256" key="7">
    <source>
        <dbReference type="ARBA" id="ARBA00023145"/>
    </source>
</evidence>
<dbReference type="PROSITE" id="PS00134">
    <property type="entry name" value="TRYPSIN_HIS"/>
    <property type="match status" value="1"/>
</dbReference>
<dbReference type="GO" id="GO:0005576">
    <property type="term" value="C:extracellular region"/>
    <property type="evidence" value="ECO:0007669"/>
    <property type="project" value="UniProtKB-SubCell"/>
</dbReference>
<evidence type="ECO:0000256" key="3">
    <source>
        <dbReference type="ARBA" id="ARBA00022670"/>
    </source>
</evidence>
<reference evidence="15" key="1">
    <citation type="submission" date="2020-11" db="EMBL/GenBank/DDBJ databases">
        <authorList>
            <person name="Tran Van P."/>
        </authorList>
    </citation>
    <scope>NUCLEOTIDE SEQUENCE</scope>
</reference>
<dbReference type="FunFam" id="3.30.1640.30:FF:000001">
    <property type="entry name" value="Serine protease 7"/>
    <property type="match status" value="1"/>
</dbReference>
<dbReference type="EMBL" id="OE839320">
    <property type="protein sequence ID" value="CAD7586732.1"/>
    <property type="molecule type" value="Genomic_DNA"/>
</dbReference>
<dbReference type="Pfam" id="PF12032">
    <property type="entry name" value="CLIP"/>
    <property type="match status" value="1"/>
</dbReference>
<dbReference type="InterPro" id="IPR022700">
    <property type="entry name" value="CLIP"/>
</dbReference>
<evidence type="ECO:0000256" key="2">
    <source>
        <dbReference type="ARBA" id="ARBA00022525"/>
    </source>
</evidence>
<dbReference type="InterPro" id="IPR043504">
    <property type="entry name" value="Peptidase_S1_PA_chymotrypsin"/>
</dbReference>
<dbReference type="InterPro" id="IPR018114">
    <property type="entry name" value="TRYPSIN_HIS"/>
</dbReference>
<feature type="domain" description="Peptidase S1" evidence="13">
    <location>
        <begin position="234"/>
        <end position="475"/>
    </location>
</feature>
<dbReference type="PROSITE" id="PS51888">
    <property type="entry name" value="CLIP"/>
    <property type="match status" value="1"/>
</dbReference>
<dbReference type="InterPro" id="IPR038565">
    <property type="entry name" value="CLIP_sf"/>
</dbReference>
<keyword evidence="4" id="KW-0732">Signal</keyword>
<dbReference type="PANTHER" id="PTHR24252:SF7">
    <property type="entry name" value="HYALIN"/>
    <property type="match status" value="1"/>
</dbReference>
<dbReference type="Gene3D" id="2.40.10.10">
    <property type="entry name" value="Trypsin-like serine proteases"/>
    <property type="match status" value="2"/>
</dbReference>
<dbReference type="AlphaFoldDB" id="A0A7R9JPH8"/>
<keyword evidence="8" id="KW-1015">Disulfide bond</keyword>
<dbReference type="GO" id="GO:0004252">
    <property type="term" value="F:serine-type endopeptidase activity"/>
    <property type="evidence" value="ECO:0007669"/>
    <property type="project" value="UniProtKB-UniRule"/>
</dbReference>
<name>A0A7R9JPH8_TIMGE</name>
<dbReference type="PRINTS" id="PR00722">
    <property type="entry name" value="CHYMOTRYPSIN"/>
</dbReference>
<dbReference type="InterPro" id="IPR001254">
    <property type="entry name" value="Trypsin_dom"/>
</dbReference>
<dbReference type="SMART" id="SM00680">
    <property type="entry name" value="CLIP"/>
    <property type="match status" value="1"/>
</dbReference>
<dbReference type="FunFam" id="2.40.10.10:FF:000015">
    <property type="entry name" value="Atrial natriuretic peptide-converting enzyme"/>
    <property type="match status" value="1"/>
</dbReference>
<evidence type="ECO:0000256" key="10">
    <source>
        <dbReference type="ARBA" id="ARBA00024195"/>
    </source>
</evidence>
<accession>A0A7R9JPH8</accession>
<evidence type="ECO:0000259" key="13">
    <source>
        <dbReference type="PROSITE" id="PS50240"/>
    </source>
</evidence>
<keyword evidence="5 11" id="KW-0378">Hydrolase</keyword>
<evidence type="ECO:0000313" key="15">
    <source>
        <dbReference type="EMBL" id="CAD7586732.1"/>
    </source>
</evidence>
<dbReference type="PANTHER" id="PTHR24252">
    <property type="entry name" value="ACROSIN-RELATED"/>
    <property type="match status" value="1"/>
</dbReference>
<sequence length="475" mass="51428">MLPVGDVEERVAAHTKATTITSTSLIDVSMTVSATGLEEIELGRAINSERSQADPMRTSSQRMPDTKRTLALVAVCLASHLTLSQAQPQGNTAYQFVSHVLGISKSYTTVLVNCPNIFSLVNAHACTDIRFQSRPSCLTPDNKNGRCINIKQCPELLSLLRSNRQQPGVAQFLRGSACGYDGFDPKVCCIDTTSRVEEGGGGTTPPPAPLPIVKGGALPQYPQCGFSNISSQRIVGGYPSKLGAFPWLAALGYTRPATSTKKGPKFLCGATLVTTRHVITAGHCVYSRDDLYMVRLGEHNLESDEDGASPIDVPIAKNKIHEEYSPTTFSNDIAILWLKESVQTTLMIRPICLPTAPELRSMSFVRNYPFIADGPSSTALLQLQVPVVEQDSCKSAYENFHTTIIDDRVLCAGFAKGGKDACQGDSGGPLMWPKGGTEFYLIGIVSYGYRCAEPGYPGVYTRITAFIDWITKNID</sequence>
<proteinExistence type="inferred from homology"/>
<protein>
    <recommendedName>
        <fullName evidence="12">CLIP domain-containing serine protease</fullName>
        <ecNumber evidence="11">3.4.21.-</ecNumber>
    </recommendedName>
</protein>
<evidence type="ECO:0000256" key="9">
    <source>
        <dbReference type="ARBA" id="ARBA00023180"/>
    </source>
</evidence>
<comment type="domain">
    <text evidence="12">The clip domain consists of 35-55 residues which are 'knitted' together usually by 3 conserved disulfide bonds forming a clip-like compact structure.</text>
</comment>
<gene>
    <name evidence="15" type="ORF">TGEB3V08_LOCUS1029</name>
</gene>
<dbReference type="CDD" id="cd00190">
    <property type="entry name" value="Tryp_SPc"/>
    <property type="match status" value="1"/>
</dbReference>
<evidence type="ECO:0000256" key="12">
    <source>
        <dbReference type="RuleBase" id="RU366078"/>
    </source>
</evidence>
<evidence type="ECO:0000256" key="11">
    <source>
        <dbReference type="RuleBase" id="RU363034"/>
    </source>
</evidence>
<evidence type="ECO:0000256" key="1">
    <source>
        <dbReference type="ARBA" id="ARBA00004613"/>
    </source>
</evidence>
<dbReference type="SUPFAM" id="SSF50494">
    <property type="entry name" value="Trypsin-like serine proteases"/>
    <property type="match status" value="1"/>
</dbReference>
<dbReference type="InterPro" id="IPR001314">
    <property type="entry name" value="Peptidase_S1A"/>
</dbReference>
<evidence type="ECO:0000256" key="6">
    <source>
        <dbReference type="ARBA" id="ARBA00022825"/>
    </source>
</evidence>
<dbReference type="EC" id="3.4.21.-" evidence="11"/>
<keyword evidence="3 11" id="KW-0645">Protease</keyword>
<comment type="similarity">
    <text evidence="10 12">Belongs to the peptidase S1 family. CLIP subfamily.</text>
</comment>
<evidence type="ECO:0000256" key="8">
    <source>
        <dbReference type="ARBA" id="ARBA00023157"/>
    </source>
</evidence>
<keyword evidence="2 12" id="KW-0964">Secreted</keyword>
<comment type="subcellular location">
    <subcellularLocation>
        <location evidence="1 12">Secreted</location>
    </subcellularLocation>
</comment>
<dbReference type="Gene3D" id="3.30.1640.30">
    <property type="match status" value="1"/>
</dbReference>
<dbReference type="GO" id="GO:0006508">
    <property type="term" value="P:proteolysis"/>
    <property type="evidence" value="ECO:0007669"/>
    <property type="project" value="UniProtKB-KW"/>
</dbReference>
<evidence type="ECO:0000256" key="4">
    <source>
        <dbReference type="ARBA" id="ARBA00022729"/>
    </source>
</evidence>
<evidence type="ECO:0000256" key="5">
    <source>
        <dbReference type="ARBA" id="ARBA00022801"/>
    </source>
</evidence>
<dbReference type="Pfam" id="PF00089">
    <property type="entry name" value="Trypsin"/>
    <property type="match status" value="1"/>
</dbReference>
<feature type="domain" description="Clip" evidence="14">
    <location>
        <begin position="136"/>
        <end position="189"/>
    </location>
</feature>
<dbReference type="PROSITE" id="PS00135">
    <property type="entry name" value="TRYPSIN_SER"/>
    <property type="match status" value="1"/>
</dbReference>
<dbReference type="SMART" id="SM00020">
    <property type="entry name" value="Tryp_SPc"/>
    <property type="match status" value="1"/>
</dbReference>
<keyword evidence="9" id="KW-0325">Glycoprotein</keyword>